<accession>A0A443HH45</accession>
<evidence type="ECO:0000313" key="2">
    <source>
        <dbReference type="EMBL" id="RWQ91153.1"/>
    </source>
</evidence>
<dbReference type="AlphaFoldDB" id="A0A443HH45"/>
<evidence type="ECO:0008006" key="4">
    <source>
        <dbReference type="Google" id="ProtNLM"/>
    </source>
</evidence>
<name>A0A443HH45_BYSSP</name>
<feature type="compositionally biased region" description="Basic and acidic residues" evidence="1">
    <location>
        <begin position="244"/>
        <end position="262"/>
    </location>
</feature>
<dbReference type="EMBL" id="RCNU01000062">
    <property type="protein sequence ID" value="RWQ91153.1"/>
    <property type="molecule type" value="Genomic_DNA"/>
</dbReference>
<dbReference type="STRING" id="264951.A0A443HH45"/>
<organism evidence="2 3">
    <name type="scientific">Byssochlamys spectabilis</name>
    <name type="common">Paecilomyces variotii</name>
    <dbReference type="NCBI Taxonomy" id="264951"/>
    <lineage>
        <taxon>Eukaryota</taxon>
        <taxon>Fungi</taxon>
        <taxon>Dikarya</taxon>
        <taxon>Ascomycota</taxon>
        <taxon>Pezizomycotina</taxon>
        <taxon>Eurotiomycetes</taxon>
        <taxon>Eurotiomycetidae</taxon>
        <taxon>Eurotiales</taxon>
        <taxon>Thermoascaceae</taxon>
        <taxon>Paecilomyces</taxon>
    </lineage>
</organism>
<dbReference type="VEuPathDB" id="FungiDB:C8Q69DRAFT_410306"/>
<dbReference type="GeneID" id="39597572"/>
<feature type="region of interest" description="Disordered" evidence="1">
    <location>
        <begin position="228"/>
        <end position="265"/>
    </location>
</feature>
<evidence type="ECO:0000256" key="1">
    <source>
        <dbReference type="SAM" id="MobiDB-lite"/>
    </source>
</evidence>
<proteinExistence type="predicted"/>
<sequence length="293" mass="32937">MSAASSKSSGFSDATKLETLRLAGPHCWSCSTWRPQICHVVALEDTQTDIWEQAGLFTFPYRSTSNAVPLCPSCHVEFDRSIDPGYVFFPSDLKFFIDFELEDRERRETAAANGNPVKRQVPGAIQYRKYQQDKGLVSSDAIGGLYRRVFLKNFLLDGRYPDVLRDCSTPKEWHGNPIASIRRAFAALGSPRIYVLGSEIRKELELLRDLYFADVFQSGSGPLLKRHLEEEEEEEDDAPPAKKATRDRGPQHLTDTLEEKHSSQSVKDAVWALGPNSTSSTAMQLYAPLFPCL</sequence>
<comment type="caution">
    <text evidence="2">The sequence shown here is derived from an EMBL/GenBank/DDBJ whole genome shotgun (WGS) entry which is preliminary data.</text>
</comment>
<dbReference type="RefSeq" id="XP_028480798.1">
    <property type="nucleotide sequence ID" value="XM_028628295.1"/>
</dbReference>
<evidence type="ECO:0000313" key="3">
    <source>
        <dbReference type="Proteomes" id="UP000283841"/>
    </source>
</evidence>
<protein>
    <recommendedName>
        <fullName evidence="4">HNH nuclease domain-containing protein</fullName>
    </recommendedName>
</protein>
<gene>
    <name evidence="2" type="ORF">C8Q69DRAFT_410306</name>
</gene>
<dbReference type="Proteomes" id="UP000283841">
    <property type="component" value="Unassembled WGS sequence"/>
</dbReference>
<reference evidence="2 3" key="1">
    <citation type="journal article" date="2018" name="Front. Microbiol.">
        <title>Genomic and genetic insights into a cosmopolitan fungus, Paecilomyces variotii (Eurotiales).</title>
        <authorList>
            <person name="Urquhart A.S."/>
            <person name="Mondo S.J."/>
            <person name="Makela M.R."/>
            <person name="Hane J.K."/>
            <person name="Wiebenga A."/>
            <person name="He G."/>
            <person name="Mihaltcheva S."/>
            <person name="Pangilinan J."/>
            <person name="Lipzen A."/>
            <person name="Barry K."/>
            <person name="de Vries R.P."/>
            <person name="Grigoriev I.V."/>
            <person name="Idnurm A."/>
        </authorList>
    </citation>
    <scope>NUCLEOTIDE SEQUENCE [LARGE SCALE GENOMIC DNA]</scope>
    <source>
        <strain evidence="2 3">CBS 101075</strain>
    </source>
</reference>
<keyword evidence="3" id="KW-1185">Reference proteome</keyword>